<keyword evidence="6" id="KW-0342">GTP-binding</keyword>
<keyword evidence="10" id="KW-1185">Reference proteome</keyword>
<proteinExistence type="predicted"/>
<evidence type="ECO:0000259" key="8">
    <source>
        <dbReference type="Pfam" id="PF12804"/>
    </source>
</evidence>
<evidence type="ECO:0000256" key="5">
    <source>
        <dbReference type="ARBA" id="ARBA00022842"/>
    </source>
</evidence>
<dbReference type="OrthoDB" id="9788394at2"/>
<evidence type="ECO:0000256" key="6">
    <source>
        <dbReference type="ARBA" id="ARBA00023134"/>
    </source>
</evidence>
<dbReference type="PANTHER" id="PTHR19136">
    <property type="entry name" value="MOLYBDENUM COFACTOR GUANYLYLTRANSFERASE"/>
    <property type="match status" value="1"/>
</dbReference>
<dbReference type="GO" id="GO:0046872">
    <property type="term" value="F:metal ion binding"/>
    <property type="evidence" value="ECO:0007669"/>
    <property type="project" value="UniProtKB-KW"/>
</dbReference>
<evidence type="ECO:0000256" key="4">
    <source>
        <dbReference type="ARBA" id="ARBA00022741"/>
    </source>
</evidence>
<dbReference type="InterPro" id="IPR025877">
    <property type="entry name" value="MobA-like_NTP_Trfase"/>
</dbReference>
<evidence type="ECO:0000313" key="10">
    <source>
        <dbReference type="Proteomes" id="UP000282977"/>
    </source>
</evidence>
<keyword evidence="3" id="KW-0479">Metal-binding</keyword>
<keyword evidence="7" id="KW-0501">Molybdenum cofactor biosynthesis</keyword>
<evidence type="ECO:0000256" key="2">
    <source>
        <dbReference type="ARBA" id="ARBA00022679"/>
    </source>
</evidence>
<evidence type="ECO:0000313" key="9">
    <source>
        <dbReference type="EMBL" id="RVT39234.1"/>
    </source>
</evidence>
<dbReference type="GO" id="GO:0006777">
    <property type="term" value="P:Mo-molybdopterin cofactor biosynthetic process"/>
    <property type="evidence" value="ECO:0007669"/>
    <property type="project" value="UniProtKB-KW"/>
</dbReference>
<keyword evidence="1" id="KW-0963">Cytoplasm</keyword>
<dbReference type="EMBL" id="RZUL01000009">
    <property type="protein sequence ID" value="RVT39234.1"/>
    <property type="molecule type" value="Genomic_DNA"/>
</dbReference>
<protein>
    <submittedName>
        <fullName evidence="9">Molybdenum cofactor guanylyltransferase</fullName>
    </submittedName>
</protein>
<feature type="domain" description="MobA-like NTP transferase" evidence="8">
    <location>
        <begin position="5"/>
        <end position="143"/>
    </location>
</feature>
<organism evidence="9 10">
    <name type="scientific">Sphingobium algorifonticola</name>
    <dbReference type="NCBI Taxonomy" id="2008318"/>
    <lineage>
        <taxon>Bacteria</taxon>
        <taxon>Pseudomonadati</taxon>
        <taxon>Pseudomonadota</taxon>
        <taxon>Alphaproteobacteria</taxon>
        <taxon>Sphingomonadales</taxon>
        <taxon>Sphingomonadaceae</taxon>
        <taxon>Sphingobium</taxon>
    </lineage>
</organism>
<gene>
    <name evidence="9" type="ORF">ENE74_16215</name>
</gene>
<evidence type="ECO:0000256" key="3">
    <source>
        <dbReference type="ARBA" id="ARBA00022723"/>
    </source>
</evidence>
<dbReference type="RefSeq" id="WP_009824065.1">
    <property type="nucleotide sequence ID" value="NZ_RZUL01000009.1"/>
</dbReference>
<dbReference type="SUPFAM" id="SSF53448">
    <property type="entry name" value="Nucleotide-diphospho-sugar transferases"/>
    <property type="match status" value="1"/>
</dbReference>
<dbReference type="Pfam" id="PF12804">
    <property type="entry name" value="NTP_transf_3"/>
    <property type="match status" value="1"/>
</dbReference>
<dbReference type="Proteomes" id="UP000282977">
    <property type="component" value="Unassembled WGS sequence"/>
</dbReference>
<name>A0A437J431_9SPHN</name>
<evidence type="ECO:0000256" key="7">
    <source>
        <dbReference type="ARBA" id="ARBA00023150"/>
    </source>
</evidence>
<dbReference type="Gene3D" id="3.90.550.10">
    <property type="entry name" value="Spore Coat Polysaccharide Biosynthesis Protein SpsA, Chain A"/>
    <property type="match status" value="1"/>
</dbReference>
<dbReference type="AlphaFoldDB" id="A0A437J431"/>
<dbReference type="InterPro" id="IPR029044">
    <property type="entry name" value="Nucleotide-diphossugar_trans"/>
</dbReference>
<sequence>MALLGAIIGGGMSRRFGSDKAMARIDGVTLLDHVHAALQPQVDDIVLCGRSWLEWTSIPDVPGPGLGPLGGMAAALEYGRRNGFDAVLTVPLDTYPLPSDLARSLGTGPVCFADQYMVGIWPASLCARLNAHIVSGHRSVRSWISASGCQLIKVDNLAWRNINVATDLHEIFE</sequence>
<accession>A0A437J431</accession>
<dbReference type="InterPro" id="IPR013482">
    <property type="entry name" value="Molybde_CF_guanTrfase"/>
</dbReference>
<dbReference type="GO" id="GO:0016779">
    <property type="term" value="F:nucleotidyltransferase activity"/>
    <property type="evidence" value="ECO:0007669"/>
    <property type="project" value="UniProtKB-KW"/>
</dbReference>
<dbReference type="CDD" id="cd02503">
    <property type="entry name" value="MobA"/>
    <property type="match status" value="1"/>
</dbReference>
<dbReference type="PANTHER" id="PTHR19136:SF81">
    <property type="entry name" value="MOLYBDENUM COFACTOR GUANYLYLTRANSFERASE"/>
    <property type="match status" value="1"/>
</dbReference>
<comment type="caution">
    <text evidence="9">The sequence shown here is derived from an EMBL/GenBank/DDBJ whole genome shotgun (WGS) entry which is preliminary data.</text>
</comment>
<dbReference type="GO" id="GO:0005525">
    <property type="term" value="F:GTP binding"/>
    <property type="evidence" value="ECO:0007669"/>
    <property type="project" value="UniProtKB-KW"/>
</dbReference>
<evidence type="ECO:0000256" key="1">
    <source>
        <dbReference type="ARBA" id="ARBA00022490"/>
    </source>
</evidence>
<keyword evidence="5" id="KW-0460">Magnesium</keyword>
<keyword evidence="9" id="KW-0548">Nucleotidyltransferase</keyword>
<keyword evidence="2 9" id="KW-0808">Transferase</keyword>
<keyword evidence="4" id="KW-0547">Nucleotide-binding</keyword>
<reference evidence="9 10" key="1">
    <citation type="submission" date="2019-01" db="EMBL/GenBank/DDBJ databases">
        <authorList>
            <person name="Chen W.-M."/>
        </authorList>
    </citation>
    <scope>NUCLEOTIDE SEQUENCE [LARGE SCALE GENOMIC DNA]</scope>
    <source>
        <strain evidence="9 10">TLA-22</strain>
    </source>
</reference>